<dbReference type="Proteomes" id="UP000184232">
    <property type="component" value="Unassembled WGS sequence"/>
</dbReference>
<accession>A0A1M6IKB2</accession>
<evidence type="ECO:0000313" key="10">
    <source>
        <dbReference type="EMBL" id="SHJ34858.1"/>
    </source>
</evidence>
<keyword evidence="5 6" id="KW-0472">Membrane</keyword>
<dbReference type="STRING" id="683124.SAMN05444337_1791"/>
<dbReference type="AlphaFoldDB" id="A0A1M6IKB2"/>
<evidence type="ECO:0000256" key="6">
    <source>
        <dbReference type="SAM" id="Phobius"/>
    </source>
</evidence>
<feature type="domain" description="Phage shock protein PspC N-terminal" evidence="7">
    <location>
        <begin position="108"/>
        <end position="166"/>
    </location>
</feature>
<dbReference type="Pfam" id="PF22571">
    <property type="entry name" value="LiaI-LiaF-TM_PspC"/>
    <property type="match status" value="1"/>
</dbReference>
<evidence type="ECO:0000256" key="1">
    <source>
        <dbReference type="ARBA" id="ARBA00004162"/>
    </source>
</evidence>
<evidence type="ECO:0000256" key="2">
    <source>
        <dbReference type="ARBA" id="ARBA00022475"/>
    </source>
</evidence>
<dbReference type="EMBL" id="FQZH01000003">
    <property type="protein sequence ID" value="SHJ34858.1"/>
    <property type="molecule type" value="Genomic_DNA"/>
</dbReference>
<keyword evidence="2" id="KW-1003">Cell membrane</keyword>
<feature type="transmembrane region" description="Helical" evidence="6">
    <location>
        <begin position="138"/>
        <end position="163"/>
    </location>
</feature>
<name>A0A1M6IKB2_9FLAO</name>
<feature type="transmembrane region" description="Helical" evidence="6">
    <location>
        <begin position="285"/>
        <end position="312"/>
    </location>
</feature>
<comment type="subcellular location">
    <subcellularLocation>
        <location evidence="1">Cell membrane</location>
        <topology evidence="1">Single-pass membrane protein</topology>
    </subcellularLocation>
</comment>
<dbReference type="RefSeq" id="WP_072784189.1">
    <property type="nucleotide sequence ID" value="NZ_CP045292.1"/>
</dbReference>
<dbReference type="InterPro" id="IPR054319">
    <property type="entry name" value="PspC-rel_ToastRack"/>
</dbReference>
<evidence type="ECO:0000313" key="11">
    <source>
        <dbReference type="Proteomes" id="UP000184232"/>
    </source>
</evidence>
<dbReference type="InterPro" id="IPR054321">
    <property type="entry name" value="PspC-rel_TM"/>
</dbReference>
<sequence length="559" mass="64497">MNKTISINLGGFFFHIDEDAYQKLTRYFDAVRRSLDPEGREEIIKDIESRIAELFQEKLKNENQVISLVEVDEVIAIMGQPEDYRIDEEPTYHSKSNYSSSNYSSKTRRLYRDRDNSILGGVAAGLGHYFNIDPLWVRVLFIISPFISFGTSLLIYLVLWILIPEAVTTSQKLEMRGEPINISNIEKKVKEGIGEISDKINNLDHEKITNTAKSGANQIATTIGDIFLAIFKAIGKIIGVFIILFAAGSLLGILIFSVIMIFSSSLPEHFIFNHYDVPFEFTVPLWIQGFLMLLSIGIPMLFLLILGLKLLVTNMRPIGNYFKYSLLAIWIVSIIAITYLGIQQVTEKSIEGRVEQKQEIVIQPTDTLYIKMKYNDFFTKHIDDRTSKKYTHDENNNEVIFSNDVRLHLMRTEEATPYIQVAKTANGKSHTDAKKFAEKINYHFEIQGNNINLDNFFTTDFENKFRDQEVHIYLYLPKGIIIYPDETVSHYLSSWNSEINIYYGDENNYYQLVDKELECLTCPNEEEENDTINENLTIKLNNKELKINVDENHLDIQTK</sequence>
<reference evidence="10 11" key="1">
    <citation type="submission" date="2016-11" db="EMBL/GenBank/DDBJ databases">
        <authorList>
            <person name="Jaros S."/>
            <person name="Januszkiewicz K."/>
            <person name="Wedrychowicz H."/>
        </authorList>
    </citation>
    <scope>NUCLEOTIDE SEQUENCE [LARGE SCALE GENOMIC DNA]</scope>
    <source>
        <strain evidence="10 11">DSM 22807</strain>
    </source>
</reference>
<keyword evidence="4 6" id="KW-1133">Transmembrane helix</keyword>
<gene>
    <name evidence="10" type="ORF">SAMN05444337_1791</name>
</gene>
<dbReference type="GO" id="GO:0005886">
    <property type="term" value="C:plasma membrane"/>
    <property type="evidence" value="ECO:0007669"/>
    <property type="project" value="UniProtKB-SubCell"/>
</dbReference>
<keyword evidence="3 6" id="KW-0812">Transmembrane</keyword>
<protein>
    <submittedName>
        <fullName evidence="10">Phage shock protein C (PspC) family protein</fullName>
    </submittedName>
</protein>
<dbReference type="InterPro" id="IPR052027">
    <property type="entry name" value="PspC"/>
</dbReference>
<feature type="domain" description="PspC-related ToastRack" evidence="9">
    <location>
        <begin position="392"/>
        <end position="524"/>
    </location>
</feature>
<dbReference type="PANTHER" id="PTHR33885">
    <property type="entry name" value="PHAGE SHOCK PROTEIN C"/>
    <property type="match status" value="1"/>
</dbReference>
<evidence type="ECO:0000256" key="4">
    <source>
        <dbReference type="ARBA" id="ARBA00022989"/>
    </source>
</evidence>
<dbReference type="Pfam" id="PF04024">
    <property type="entry name" value="PspC"/>
    <property type="match status" value="1"/>
</dbReference>
<proteinExistence type="predicted"/>
<evidence type="ECO:0000256" key="5">
    <source>
        <dbReference type="ARBA" id="ARBA00023136"/>
    </source>
</evidence>
<dbReference type="OrthoDB" id="5772680at2"/>
<evidence type="ECO:0000259" key="8">
    <source>
        <dbReference type="Pfam" id="PF22571"/>
    </source>
</evidence>
<feature type="domain" description="PspC-related transmembrane region" evidence="8">
    <location>
        <begin position="207"/>
        <end position="347"/>
    </location>
</feature>
<dbReference type="InterPro" id="IPR007168">
    <property type="entry name" value="Phageshock_PspC_N"/>
</dbReference>
<evidence type="ECO:0000256" key="3">
    <source>
        <dbReference type="ARBA" id="ARBA00022692"/>
    </source>
</evidence>
<feature type="transmembrane region" description="Helical" evidence="6">
    <location>
        <begin position="237"/>
        <end position="265"/>
    </location>
</feature>
<dbReference type="Pfam" id="PF22744">
    <property type="entry name" value="Toast-rack_PspC-Cterm"/>
    <property type="match status" value="1"/>
</dbReference>
<evidence type="ECO:0000259" key="7">
    <source>
        <dbReference type="Pfam" id="PF04024"/>
    </source>
</evidence>
<evidence type="ECO:0000259" key="9">
    <source>
        <dbReference type="Pfam" id="PF22744"/>
    </source>
</evidence>
<feature type="transmembrane region" description="Helical" evidence="6">
    <location>
        <begin position="324"/>
        <end position="342"/>
    </location>
</feature>
<keyword evidence="11" id="KW-1185">Reference proteome</keyword>
<feature type="transmembrane region" description="Helical" evidence="6">
    <location>
        <begin position="116"/>
        <end position="132"/>
    </location>
</feature>
<organism evidence="10 11">
    <name type="scientific">Flavobacterium haoranii</name>
    <dbReference type="NCBI Taxonomy" id="683124"/>
    <lineage>
        <taxon>Bacteria</taxon>
        <taxon>Pseudomonadati</taxon>
        <taxon>Bacteroidota</taxon>
        <taxon>Flavobacteriia</taxon>
        <taxon>Flavobacteriales</taxon>
        <taxon>Flavobacteriaceae</taxon>
        <taxon>Flavobacterium</taxon>
    </lineage>
</organism>
<dbReference type="PANTHER" id="PTHR33885:SF3">
    <property type="entry name" value="PHAGE SHOCK PROTEIN C"/>
    <property type="match status" value="1"/>
</dbReference>